<keyword evidence="1" id="KW-0472">Membrane</keyword>
<evidence type="ECO:0000313" key="4">
    <source>
        <dbReference type="Proteomes" id="UP000091820"/>
    </source>
</evidence>
<keyword evidence="4" id="KW-1185">Reference proteome</keyword>
<proteinExistence type="predicted"/>
<organism evidence="3 4">
    <name type="scientific">Glossina brevipalpis</name>
    <dbReference type="NCBI Taxonomy" id="37001"/>
    <lineage>
        <taxon>Eukaryota</taxon>
        <taxon>Metazoa</taxon>
        <taxon>Ecdysozoa</taxon>
        <taxon>Arthropoda</taxon>
        <taxon>Hexapoda</taxon>
        <taxon>Insecta</taxon>
        <taxon>Pterygota</taxon>
        <taxon>Neoptera</taxon>
        <taxon>Endopterygota</taxon>
        <taxon>Diptera</taxon>
        <taxon>Brachycera</taxon>
        <taxon>Muscomorpha</taxon>
        <taxon>Hippoboscoidea</taxon>
        <taxon>Glossinidae</taxon>
        <taxon>Glossina</taxon>
    </lineage>
</organism>
<feature type="transmembrane region" description="Helical" evidence="1">
    <location>
        <begin position="219"/>
        <end position="240"/>
    </location>
</feature>
<sequence>MPDDEILSHRRVALLELVQKHIRTCDMLELATDIARLLNLWAIPKEQFRSLMYYIAEQGNTSDESQFLQHIATIATDYQEDIMTIAEQLEAKAYTTVNHPASIESSKNFILNRIIRIIPNYYLFLFLSFLFGGVMSIFHYEDRTQDLIYAISFIVYIPNIAPYYMDINHAIAVIPVFYGNAPTLETSGYEVQTALYGVNLTSPFLPLTLFTAEEAAKSIAAFTAFGVAASVSLSLSVALLSWVMPAVFSDAAGTVAVVSHITIIGIGNKLRHHMRNHRCLPPDGIQFLRTSDTRTKAITARAQRLIVFRRQNVSAVCRRKRQKFILGHHYSLQFYRPAAGTVPVIGANFSPQYGAVGLIIQLGKTAVGIKAPFPAALVESHPVGIESKIHPGNRCFHITRQPYPFANRIQLFPESAIQAEQSVKLARQRGDILKRAGHQLDMTHKLWRRPMLWRHEVGVIPHMVTTKRGVAGKGGQSDFHRHVDFSGPGKADVFRQTVTVDDLDQSIAIGACARRFFQRYRLGNRIDITAINYHGNRVRWQAVFICLARIIFKSPQPYHPGQGRRDITGCRTDGGHSGLTVGIESHPLRQAPGLAIAVAYVAVGNDGANLTGQQDIRLGIPRGMPGDTVNRHRVRQGRAGTGHGAKAVVGGDNRVVGIVESQRVNRYHLAVLAVRRQIALPAVNLAKIAGELLQYRLIIRCSDAAVGDGRRQAKDRTPQCYAYPAPPDARVSPPHYPETIARAIIQDAFSPPGQHTQGCLPERYGRLAQNCSPRFHLRVGISLRFTRLTATGLNAGMHMVCQADTRHRNVVFHTDRAVDAGASPAIPHALRQIAIDGDIAIEHNGRRSDVHTALRRGL</sequence>
<dbReference type="PANTHER" id="PTHR34611:SF2">
    <property type="entry name" value="INACTIVE RECOMBINATION-PROMOTING NUCLEASE-LIKE PROTEIN RPNE-RELATED"/>
    <property type="match status" value="1"/>
</dbReference>
<dbReference type="AlphaFoldDB" id="A0A1A9WSH3"/>
<dbReference type="VEuPathDB" id="VectorBase:GBRI030402"/>
<dbReference type="InterPro" id="IPR051699">
    <property type="entry name" value="Rpn/YhgA-like_nuclease"/>
</dbReference>
<dbReference type="PANTHER" id="PTHR34611">
    <property type="match status" value="1"/>
</dbReference>
<keyword evidence="1" id="KW-1133">Transmembrane helix</keyword>
<dbReference type="InterPro" id="IPR006842">
    <property type="entry name" value="Transposase_31"/>
</dbReference>
<evidence type="ECO:0000313" key="3">
    <source>
        <dbReference type="EnsemblMetazoa" id="GBRI030402-PA"/>
    </source>
</evidence>
<dbReference type="Pfam" id="PF04754">
    <property type="entry name" value="Transposase_31"/>
    <property type="match status" value="1"/>
</dbReference>
<dbReference type="EnsemblMetazoa" id="GBRI030402-RA">
    <property type="protein sequence ID" value="GBRI030402-PA"/>
    <property type="gene ID" value="GBRI030402"/>
</dbReference>
<accession>A0A1A9WSH3</accession>
<feature type="transmembrane region" description="Helical" evidence="1">
    <location>
        <begin position="121"/>
        <end position="140"/>
    </location>
</feature>
<feature type="transmembrane region" description="Helical" evidence="1">
    <location>
        <begin position="246"/>
        <end position="268"/>
    </location>
</feature>
<feature type="transmembrane region" description="Helical" evidence="1">
    <location>
        <begin position="147"/>
        <end position="165"/>
    </location>
</feature>
<reference evidence="3" key="2">
    <citation type="submission" date="2020-05" db="UniProtKB">
        <authorList>
            <consortium name="EnsemblMetazoa"/>
        </authorList>
    </citation>
    <scope>IDENTIFICATION</scope>
    <source>
        <strain evidence="3">IAEA</strain>
    </source>
</reference>
<dbReference type="GO" id="GO:1990238">
    <property type="term" value="F:double-stranded DNA endonuclease activity"/>
    <property type="evidence" value="ECO:0007669"/>
    <property type="project" value="TreeGrafter"/>
</dbReference>
<keyword evidence="1" id="KW-0812">Transmembrane</keyword>
<evidence type="ECO:0000256" key="1">
    <source>
        <dbReference type="SAM" id="Phobius"/>
    </source>
</evidence>
<name>A0A1A9WSH3_9MUSC</name>
<dbReference type="GO" id="GO:0006310">
    <property type="term" value="P:DNA recombination"/>
    <property type="evidence" value="ECO:0007669"/>
    <property type="project" value="TreeGrafter"/>
</dbReference>
<reference evidence="4" key="1">
    <citation type="submission" date="2014-03" db="EMBL/GenBank/DDBJ databases">
        <authorList>
            <person name="Aksoy S."/>
            <person name="Warren W."/>
            <person name="Wilson R.K."/>
        </authorList>
    </citation>
    <scope>NUCLEOTIDE SEQUENCE [LARGE SCALE GENOMIC DNA]</scope>
    <source>
        <strain evidence="4">IAEA</strain>
    </source>
</reference>
<evidence type="ECO:0000259" key="2">
    <source>
        <dbReference type="Pfam" id="PF04754"/>
    </source>
</evidence>
<dbReference type="Proteomes" id="UP000091820">
    <property type="component" value="Unassembled WGS sequence"/>
</dbReference>
<feature type="domain" description="Transposase (putative) YhgA-like" evidence="2">
    <location>
        <begin position="1"/>
        <end position="40"/>
    </location>
</feature>
<protein>
    <recommendedName>
        <fullName evidence="2">Transposase (putative) YhgA-like domain-containing protein</fullName>
    </recommendedName>
</protein>